<reference evidence="2" key="1">
    <citation type="submission" date="2023-07" db="EMBL/GenBank/DDBJ databases">
        <title>A chromosome-level genome assembly of Lolium multiflorum.</title>
        <authorList>
            <person name="Chen Y."/>
            <person name="Copetti D."/>
            <person name="Kolliker R."/>
            <person name="Studer B."/>
        </authorList>
    </citation>
    <scope>NUCLEOTIDE SEQUENCE</scope>
    <source>
        <strain evidence="2">02402/16</strain>
        <tissue evidence="2">Leaf</tissue>
    </source>
</reference>
<proteinExistence type="predicted"/>
<keyword evidence="3" id="KW-1185">Reference proteome</keyword>
<dbReference type="CDD" id="cd06222">
    <property type="entry name" value="RNase_H_like"/>
    <property type="match status" value="1"/>
</dbReference>
<comment type="caution">
    <text evidence="2">The sequence shown here is derived from an EMBL/GenBank/DDBJ whole genome shotgun (WGS) entry which is preliminary data.</text>
</comment>
<dbReference type="SUPFAM" id="SSF53098">
    <property type="entry name" value="Ribonuclease H-like"/>
    <property type="match status" value="1"/>
</dbReference>
<organism evidence="2 3">
    <name type="scientific">Lolium multiflorum</name>
    <name type="common">Italian ryegrass</name>
    <name type="synonym">Lolium perenne subsp. multiflorum</name>
    <dbReference type="NCBI Taxonomy" id="4521"/>
    <lineage>
        <taxon>Eukaryota</taxon>
        <taxon>Viridiplantae</taxon>
        <taxon>Streptophyta</taxon>
        <taxon>Embryophyta</taxon>
        <taxon>Tracheophyta</taxon>
        <taxon>Spermatophyta</taxon>
        <taxon>Magnoliopsida</taxon>
        <taxon>Liliopsida</taxon>
        <taxon>Poales</taxon>
        <taxon>Poaceae</taxon>
        <taxon>BOP clade</taxon>
        <taxon>Pooideae</taxon>
        <taxon>Poodae</taxon>
        <taxon>Poeae</taxon>
        <taxon>Poeae Chloroplast Group 2 (Poeae type)</taxon>
        <taxon>Loliodinae</taxon>
        <taxon>Loliinae</taxon>
        <taxon>Lolium</taxon>
    </lineage>
</organism>
<dbReference type="InterPro" id="IPR013103">
    <property type="entry name" value="RVT_2"/>
</dbReference>
<dbReference type="Proteomes" id="UP001231189">
    <property type="component" value="Unassembled WGS sequence"/>
</dbReference>
<dbReference type="Pfam" id="PF13456">
    <property type="entry name" value="RVT_3"/>
    <property type="match status" value="1"/>
</dbReference>
<dbReference type="GO" id="GO:0043565">
    <property type="term" value="F:sequence-specific DNA binding"/>
    <property type="evidence" value="ECO:0007669"/>
    <property type="project" value="InterPro"/>
</dbReference>
<dbReference type="Pfam" id="PF13966">
    <property type="entry name" value="zf-RVT"/>
    <property type="match status" value="1"/>
</dbReference>
<dbReference type="InterPro" id="IPR044730">
    <property type="entry name" value="RNase_H-like_dom_plant"/>
</dbReference>
<name>A0AAD8WXB1_LOLMU</name>
<dbReference type="PANTHER" id="PTHR47074:SF47">
    <property type="entry name" value="RNASE H TYPE-1 DOMAIN-CONTAINING PROTEIN"/>
    <property type="match status" value="1"/>
</dbReference>
<dbReference type="PANTHER" id="PTHR47074">
    <property type="entry name" value="BNAC02G40300D PROTEIN"/>
    <property type="match status" value="1"/>
</dbReference>
<sequence length="743" mass="82919">MDSILANGTWEITDRPYGCKPVGCKWVFKKNLRPDGTIEKYKARLVAKGYTQKEGEDFFDTYSPVARLTTIRVLLSLAASHGLLVHQMDVKTAFLNGELEEEIYMEQPDGFVVDGQEGKVCKLLKSLYGLKQAPKQWHEKFERTLTSEGFVVNEADKCVYYRHGGGKGVILCLYVDDILIFGTNLNMIKEVKEFLSRCFEMKDLGVADVILNIKLLKDDNGGITLLQSHYVEKIMSLFGYSDCKSSPTPYDPSVIIRKNKRISRDQLRYSQIIGSLMYLASATRPDISFAVRGDQIFGERSGATTGITTSSSNDEFLHTDNFFPDLSDFFDNLNMGDNDAAAKYVILSFLFQFLLELLLLVSVIPLAVGMMEDFVSWSQTKTGMFSVRSAYHLEWDHQHGRKLRRTMQQGSAVINPVWAKLWSLCIPAKMKIFAWRFLHGAIPCRAVLANRHIGTSSICPVCQVHCEDTHHLFFKCPRAVEIWEHLGIAPEISEACREDRAGSGVYEILLRRNDKMVPGIPELGLKELISIACWYIWWERRKITHDESVQNPARSAQAIMALALNYWRAIKKTGKARQGGWAKPKEGHVKLNVDAGFSQDSQSGASGAVIRDDNGRFIAASCCGIEHVNDASMAEARALRDGLVLAGQLGCSRLEVNSDCLDVIVTMQDGGSSAGTAAALYEECTFLARGFTSVSFSHCPRESNEVAHKLAASAESFQSVVWLEDPPDFIVGQLAIDVNLFSL</sequence>
<accession>A0AAD8WXB1</accession>
<dbReference type="InterPro" id="IPR002156">
    <property type="entry name" value="RNaseH_domain"/>
</dbReference>
<evidence type="ECO:0000313" key="2">
    <source>
        <dbReference type="EMBL" id="KAK1683839.1"/>
    </source>
</evidence>
<dbReference type="InterPro" id="IPR026960">
    <property type="entry name" value="RVT-Znf"/>
</dbReference>
<gene>
    <name evidence="2" type="ORF">QYE76_044687</name>
</gene>
<dbReference type="EMBL" id="JAUUTY010000002">
    <property type="protein sequence ID" value="KAK1683839.1"/>
    <property type="molecule type" value="Genomic_DNA"/>
</dbReference>
<dbReference type="InterPro" id="IPR036397">
    <property type="entry name" value="RNaseH_sf"/>
</dbReference>
<dbReference type="AlphaFoldDB" id="A0AAD8WXB1"/>
<feature type="domain" description="ETS" evidence="1">
    <location>
        <begin position="350"/>
        <end position="358"/>
    </location>
</feature>
<dbReference type="InterPro" id="IPR043502">
    <property type="entry name" value="DNA/RNA_pol_sf"/>
</dbReference>
<dbReference type="Pfam" id="PF07727">
    <property type="entry name" value="RVT_2"/>
    <property type="match status" value="1"/>
</dbReference>
<dbReference type="SUPFAM" id="SSF56672">
    <property type="entry name" value="DNA/RNA polymerases"/>
    <property type="match status" value="1"/>
</dbReference>
<dbReference type="GO" id="GO:0003700">
    <property type="term" value="F:DNA-binding transcription factor activity"/>
    <property type="evidence" value="ECO:0007669"/>
    <property type="project" value="InterPro"/>
</dbReference>
<evidence type="ECO:0000313" key="3">
    <source>
        <dbReference type="Proteomes" id="UP001231189"/>
    </source>
</evidence>
<dbReference type="InterPro" id="IPR000418">
    <property type="entry name" value="Ets_dom"/>
</dbReference>
<dbReference type="GO" id="GO:0004523">
    <property type="term" value="F:RNA-DNA hybrid ribonuclease activity"/>
    <property type="evidence" value="ECO:0007669"/>
    <property type="project" value="InterPro"/>
</dbReference>
<protein>
    <recommendedName>
        <fullName evidence="1">ETS domain-containing protein</fullName>
    </recommendedName>
</protein>
<dbReference type="PROSITE" id="PS00345">
    <property type="entry name" value="ETS_DOMAIN_1"/>
    <property type="match status" value="1"/>
</dbReference>
<dbReference type="Gene3D" id="3.30.420.10">
    <property type="entry name" value="Ribonuclease H-like superfamily/Ribonuclease H"/>
    <property type="match status" value="1"/>
</dbReference>
<dbReference type="InterPro" id="IPR012337">
    <property type="entry name" value="RNaseH-like_sf"/>
</dbReference>
<evidence type="ECO:0000259" key="1">
    <source>
        <dbReference type="PROSITE" id="PS00345"/>
    </source>
</evidence>
<dbReference type="InterPro" id="IPR052929">
    <property type="entry name" value="RNase_H-like_EbsB-rel"/>
</dbReference>